<name>A0A163BBD1_PHYB8</name>
<dbReference type="PROSITE" id="PS50082">
    <property type="entry name" value="WD_REPEATS_2"/>
    <property type="match status" value="6"/>
</dbReference>
<dbReference type="STRING" id="763407.A0A163BBD1"/>
<dbReference type="CDD" id="cd22887">
    <property type="entry name" value="Atg16_CCD"/>
    <property type="match status" value="1"/>
</dbReference>
<gene>
    <name evidence="8" type="ORF">PHYBLDRAFT_179092</name>
</gene>
<dbReference type="Gene3D" id="1.20.5.170">
    <property type="match status" value="1"/>
</dbReference>
<dbReference type="SMART" id="SM00320">
    <property type="entry name" value="WD40"/>
    <property type="match status" value="6"/>
</dbReference>
<dbReference type="GO" id="GO:0034045">
    <property type="term" value="C:phagophore assembly site membrane"/>
    <property type="evidence" value="ECO:0007669"/>
    <property type="project" value="TreeGrafter"/>
</dbReference>
<evidence type="ECO:0000256" key="4">
    <source>
        <dbReference type="PROSITE-ProRule" id="PRU00221"/>
    </source>
</evidence>
<dbReference type="CDD" id="cd00200">
    <property type="entry name" value="WD40"/>
    <property type="match status" value="1"/>
</dbReference>
<dbReference type="GO" id="GO:0043495">
    <property type="term" value="F:protein-membrane adaptor activity"/>
    <property type="evidence" value="ECO:0007669"/>
    <property type="project" value="TreeGrafter"/>
</dbReference>
<reference evidence="9" key="1">
    <citation type="submission" date="2015-06" db="EMBL/GenBank/DDBJ databases">
        <title>Expansion of signal transduction pathways in fungi by whole-genome duplication.</title>
        <authorList>
            <consortium name="DOE Joint Genome Institute"/>
            <person name="Corrochano L.M."/>
            <person name="Kuo A."/>
            <person name="Marcet-Houben M."/>
            <person name="Polaino S."/>
            <person name="Salamov A."/>
            <person name="Villalobos J.M."/>
            <person name="Alvarez M.I."/>
            <person name="Avalos J."/>
            <person name="Benito E.P."/>
            <person name="Benoit I."/>
            <person name="Burger G."/>
            <person name="Camino L.P."/>
            <person name="Canovas D."/>
            <person name="Cerda-Olmedo E."/>
            <person name="Cheng J.-F."/>
            <person name="Dominguez A."/>
            <person name="Elias M."/>
            <person name="Eslava A.P."/>
            <person name="Glaser F."/>
            <person name="Grimwood J."/>
            <person name="Gutierrez G."/>
            <person name="Heitman J."/>
            <person name="Henrissat B."/>
            <person name="Iturriaga E.A."/>
            <person name="Lang B.F."/>
            <person name="Lavin J.L."/>
            <person name="Lee S."/>
            <person name="Li W."/>
            <person name="Lindquist E."/>
            <person name="Lopez-Garcia S."/>
            <person name="Luque E.M."/>
            <person name="Marcos A.T."/>
            <person name="Martin J."/>
            <person name="McCluskey K."/>
            <person name="Medina H.R."/>
            <person name="Miralles-Duran A."/>
            <person name="Miyazaki A."/>
            <person name="Munoz-Torres E."/>
            <person name="Oguiza J.A."/>
            <person name="Ohm R."/>
            <person name="Olmedo M."/>
            <person name="Orejas M."/>
            <person name="Ortiz-Castellanos L."/>
            <person name="Pisabarro A.G."/>
            <person name="Rodriguez-Romero J."/>
            <person name="Ruiz-Herrera J."/>
            <person name="Ruiz-Vazquez R."/>
            <person name="Sanz C."/>
            <person name="Schackwitz W."/>
            <person name="Schmutz J."/>
            <person name="Shahriari M."/>
            <person name="Shelest E."/>
            <person name="Silva-Franco F."/>
            <person name="Soanes D."/>
            <person name="Syed K."/>
            <person name="Tagua V.G."/>
            <person name="Talbot N.J."/>
            <person name="Thon M."/>
            <person name="De vries R.P."/>
            <person name="Wiebenga A."/>
            <person name="Yadav J.S."/>
            <person name="Braun E.L."/>
            <person name="Baker S."/>
            <person name="Garre V."/>
            <person name="Horwitz B."/>
            <person name="Torres-Martinez S."/>
            <person name="Idnurm A."/>
            <person name="Herrera-Estrella A."/>
            <person name="Gabaldon T."/>
            <person name="Grigoriev I.V."/>
        </authorList>
    </citation>
    <scope>NUCLEOTIDE SEQUENCE [LARGE SCALE GENOMIC DNA]</scope>
    <source>
        <strain evidence="9">NRRL 1555(-)</strain>
    </source>
</reference>
<dbReference type="InterPro" id="IPR013923">
    <property type="entry name" value="Autophagy-rel_prot_16_dom"/>
</dbReference>
<dbReference type="InterPro" id="IPR020472">
    <property type="entry name" value="WD40_PAC1"/>
</dbReference>
<feature type="compositionally biased region" description="Polar residues" evidence="6">
    <location>
        <begin position="223"/>
        <end position="232"/>
    </location>
</feature>
<dbReference type="PRINTS" id="PR00320">
    <property type="entry name" value="GPROTEINBRPT"/>
</dbReference>
<organism evidence="8 9">
    <name type="scientific">Phycomyces blakesleeanus (strain ATCC 8743b / DSM 1359 / FGSC 10004 / NBRC 33097 / NRRL 1555)</name>
    <dbReference type="NCBI Taxonomy" id="763407"/>
    <lineage>
        <taxon>Eukaryota</taxon>
        <taxon>Fungi</taxon>
        <taxon>Fungi incertae sedis</taxon>
        <taxon>Mucoromycota</taxon>
        <taxon>Mucoromycotina</taxon>
        <taxon>Mucoromycetes</taxon>
        <taxon>Mucorales</taxon>
        <taxon>Phycomycetaceae</taxon>
        <taxon>Phycomyces</taxon>
    </lineage>
</organism>
<keyword evidence="3" id="KW-0677">Repeat</keyword>
<dbReference type="PROSITE" id="PS00678">
    <property type="entry name" value="WD_REPEATS_1"/>
    <property type="match status" value="2"/>
</dbReference>
<evidence type="ECO:0000256" key="5">
    <source>
        <dbReference type="SAM" id="Coils"/>
    </source>
</evidence>
<feature type="repeat" description="WD" evidence="4">
    <location>
        <begin position="386"/>
        <end position="412"/>
    </location>
</feature>
<dbReference type="GO" id="GO:0034274">
    <property type="term" value="C:Atg12-Atg5-Atg16 complex"/>
    <property type="evidence" value="ECO:0007669"/>
    <property type="project" value="TreeGrafter"/>
</dbReference>
<dbReference type="InterPro" id="IPR001680">
    <property type="entry name" value="WD40_rpt"/>
</dbReference>
<dbReference type="Gene3D" id="2.130.10.10">
    <property type="entry name" value="YVTN repeat-like/Quinoprotein amine dehydrogenase"/>
    <property type="match status" value="2"/>
</dbReference>
<feature type="repeat" description="WD" evidence="4">
    <location>
        <begin position="287"/>
        <end position="328"/>
    </location>
</feature>
<evidence type="ECO:0000256" key="2">
    <source>
        <dbReference type="ARBA" id="ARBA00022574"/>
    </source>
</evidence>
<dbReference type="InterPro" id="IPR015943">
    <property type="entry name" value="WD40/YVTN_repeat-like_dom_sf"/>
</dbReference>
<feature type="repeat" description="WD" evidence="4">
    <location>
        <begin position="414"/>
        <end position="455"/>
    </location>
</feature>
<dbReference type="Pfam" id="PF00400">
    <property type="entry name" value="WD40"/>
    <property type="match status" value="6"/>
</dbReference>
<dbReference type="PROSITE" id="PS50294">
    <property type="entry name" value="WD_REPEATS_REGION"/>
    <property type="match status" value="3"/>
</dbReference>
<dbReference type="OrthoDB" id="538223at2759"/>
<dbReference type="Proteomes" id="UP000077315">
    <property type="component" value="Unassembled WGS sequence"/>
</dbReference>
<proteinExistence type="inferred from homology"/>
<dbReference type="GO" id="GO:0000421">
    <property type="term" value="C:autophagosome membrane"/>
    <property type="evidence" value="ECO:0007669"/>
    <property type="project" value="TreeGrafter"/>
</dbReference>
<dbReference type="PANTHER" id="PTHR19878">
    <property type="entry name" value="AUTOPHAGY PROTEIN 16-LIKE"/>
    <property type="match status" value="1"/>
</dbReference>
<dbReference type="VEuPathDB" id="FungiDB:PHYBLDRAFT_179092"/>
<keyword evidence="2 4" id="KW-0853">WD repeat</keyword>
<dbReference type="Pfam" id="PF08614">
    <property type="entry name" value="ATG16"/>
    <property type="match status" value="1"/>
</dbReference>
<feature type="domain" description="Autophagy-related protein 16" evidence="7">
    <location>
        <begin position="7"/>
        <end position="191"/>
    </location>
</feature>
<feature type="coiled-coil region" evidence="5">
    <location>
        <begin position="60"/>
        <end position="185"/>
    </location>
</feature>
<evidence type="ECO:0000256" key="3">
    <source>
        <dbReference type="ARBA" id="ARBA00022737"/>
    </source>
</evidence>
<comment type="similarity">
    <text evidence="1">Belongs to the ATG16 family.</text>
</comment>
<accession>A0A163BBD1</accession>
<feature type="region of interest" description="Disordered" evidence="6">
    <location>
        <begin position="218"/>
        <end position="239"/>
    </location>
</feature>
<sequence length="540" mass="61187">MTFRDTLLDQLRKRDKRERQWKEMINANQRLLHHAIELQKRNDQLILYESNNNSTHTQNAPANQQQINDLDRRIRELHEERAEMYKSQSENAQRLVHMNEQLRAKEETEKQQAEEIKSFSEKINALSKECDLQAQQLREKNIVIQILQDELATLHLEIVTTEDRSKNLRKENDQLLQRWMNLKNEEAEKMNEATQFYEELRILARNNGQTLRQVNGKWVMEPSPSTTSSKNRTPAEDDLKRSSRILSNILLPSRVTKKFTMHEGEIYCVQASSTGSMFATGRVNQTLGGALQTITSVDFNSTDELVLGASTDNATRLWQLSTGRIKHTLTGHIGKVYSAKFNADSNRVVSGSHDRTLKVWDLQKGNCIRTIFTFSSCNDLCLGDADGLTLISGHMDNNIRVWDTRTGNGIKDMTGLHTSQITSVCMSPGGSTVLTNSRDHTLKIIDLRMYEVVQSFQADTFRNGINWSRACFSPDGHYVAAGSADGVLHIWNSRSGKLEKSIEGHGAAVCGLSWNPSGSLLYSADKSKVVCMWDTAHSDS</sequence>
<evidence type="ECO:0000313" key="8">
    <source>
        <dbReference type="EMBL" id="OAD79421.1"/>
    </source>
</evidence>
<dbReference type="SUPFAM" id="SSF50978">
    <property type="entry name" value="WD40 repeat-like"/>
    <property type="match status" value="1"/>
</dbReference>
<evidence type="ECO:0000256" key="1">
    <source>
        <dbReference type="ARBA" id="ARBA00005331"/>
    </source>
</evidence>
<dbReference type="InParanoid" id="A0A163BBD1"/>
<keyword evidence="9" id="KW-1185">Reference proteome</keyword>
<feature type="repeat" description="WD" evidence="4">
    <location>
        <begin position="329"/>
        <end position="370"/>
    </location>
</feature>
<evidence type="ECO:0000259" key="7">
    <source>
        <dbReference type="Pfam" id="PF08614"/>
    </source>
</evidence>
<dbReference type="EMBL" id="KV440972">
    <property type="protein sequence ID" value="OAD79421.1"/>
    <property type="molecule type" value="Genomic_DNA"/>
</dbReference>
<dbReference type="AlphaFoldDB" id="A0A163BBD1"/>
<dbReference type="GeneID" id="28999005"/>
<dbReference type="PANTHER" id="PTHR19878:SF8">
    <property type="entry name" value="AUTOPHAGY-RELATED 16, ISOFORM F"/>
    <property type="match status" value="1"/>
</dbReference>
<dbReference type="InterPro" id="IPR019775">
    <property type="entry name" value="WD40_repeat_CS"/>
</dbReference>
<evidence type="ECO:0000256" key="6">
    <source>
        <dbReference type="SAM" id="MobiDB-lite"/>
    </source>
</evidence>
<dbReference type="GO" id="GO:0000045">
    <property type="term" value="P:autophagosome assembly"/>
    <property type="evidence" value="ECO:0007669"/>
    <property type="project" value="InterPro"/>
</dbReference>
<dbReference type="InterPro" id="IPR036322">
    <property type="entry name" value="WD40_repeat_dom_sf"/>
</dbReference>
<evidence type="ECO:0000313" key="9">
    <source>
        <dbReference type="Proteomes" id="UP000077315"/>
    </source>
</evidence>
<keyword evidence="5" id="KW-0175">Coiled coil</keyword>
<feature type="repeat" description="WD" evidence="4">
    <location>
        <begin position="502"/>
        <end position="540"/>
    </location>
</feature>
<dbReference type="InterPro" id="IPR045160">
    <property type="entry name" value="ATG16"/>
</dbReference>
<dbReference type="RefSeq" id="XP_018297461.1">
    <property type="nucleotide sequence ID" value="XM_018438099.1"/>
</dbReference>
<feature type="repeat" description="WD" evidence="4">
    <location>
        <begin position="472"/>
        <end position="501"/>
    </location>
</feature>
<protein>
    <recommendedName>
        <fullName evidence="7">Autophagy-related protein 16 domain-containing protein</fullName>
    </recommendedName>
</protein>